<dbReference type="Proteomes" id="UP000095286">
    <property type="component" value="Unplaced"/>
</dbReference>
<evidence type="ECO:0000313" key="2">
    <source>
        <dbReference type="WBParaSite" id="RSKR_0001120300.1"/>
    </source>
</evidence>
<dbReference type="WBParaSite" id="RSKR_0001120300.1">
    <property type="protein sequence ID" value="RSKR_0001120300.1"/>
    <property type="gene ID" value="RSKR_0001120300"/>
</dbReference>
<proteinExistence type="predicted"/>
<organism evidence="1 2">
    <name type="scientific">Rhabditophanes sp. KR3021</name>
    <dbReference type="NCBI Taxonomy" id="114890"/>
    <lineage>
        <taxon>Eukaryota</taxon>
        <taxon>Metazoa</taxon>
        <taxon>Ecdysozoa</taxon>
        <taxon>Nematoda</taxon>
        <taxon>Chromadorea</taxon>
        <taxon>Rhabditida</taxon>
        <taxon>Tylenchina</taxon>
        <taxon>Panagrolaimomorpha</taxon>
        <taxon>Strongyloidoidea</taxon>
        <taxon>Alloionematidae</taxon>
        <taxon>Rhabditophanes</taxon>
    </lineage>
</organism>
<name>A0AC35UGY1_9BILA</name>
<protein>
    <submittedName>
        <fullName evidence="2">CWF19-like protein 1 homolog</fullName>
    </submittedName>
</protein>
<sequence>MAQKLCRVLVVGNVEGKFDELIKKVNAVDKKAGPFELLFCVGEFFSKDDHEANKKLLSFQIKLPIQTYILGPSSLETEQYYPAEGCDICENVFYLGKSGIFKSANGLKIAYLSGTESGHFGSHAFDKSVVNDLLYPVKAMHGYLGCDILLTSEWPKDISKFSTNIINHQVEGSMLISQVASALKPRYHFAGLHCHYERTPYRNHRVLLDVAQHVTRFIGLNCVGNKSKEKWLYAFNITPIAGISKDQLVQQPDNTTEFPYMDILTDIMKEEKQKEHDNRPQGAYTKFDLTYVEENSHSRKRKNDEDDNPSKKPYECWFCLSNVKAEKHLIVSIGETCYAAMPKGPMSNDHILIMSIEHTQSLVGANDNVKTEIRKFINAYTLFCSQQNKALVAYERNYKTGHVQINLIPVPNNVVKYLHSSFVKEAEQKEISLITLDKEKEIFDVVNPGIPYFYVELPDGSKLYTDKLKNFPLQFAREVLASHKILDCPEKEDWKDCTLTKEEETSVTAELKELFKPFDFTNDSDDDDE</sequence>
<accession>A0AC35UGY1</accession>
<reference evidence="2" key="1">
    <citation type="submission" date="2016-11" db="UniProtKB">
        <authorList>
            <consortium name="WormBaseParasite"/>
        </authorList>
    </citation>
    <scope>IDENTIFICATION</scope>
    <source>
        <strain evidence="2">KR3021</strain>
    </source>
</reference>
<evidence type="ECO:0000313" key="1">
    <source>
        <dbReference type="Proteomes" id="UP000095286"/>
    </source>
</evidence>